<organism evidence="1 2">
    <name type="scientific">Caldalkalibacillus thermarum (strain TA2.A1)</name>
    <dbReference type="NCBI Taxonomy" id="986075"/>
    <lineage>
        <taxon>Bacteria</taxon>
        <taxon>Bacillati</taxon>
        <taxon>Bacillota</taxon>
        <taxon>Bacilli</taxon>
        <taxon>Bacillales</taxon>
        <taxon>Bacillaceae</taxon>
        <taxon>Caldalkalibacillus</taxon>
    </lineage>
</organism>
<proteinExistence type="predicted"/>
<dbReference type="AlphaFoldDB" id="F5L3S8"/>
<protein>
    <submittedName>
        <fullName evidence="1">Uncharacterized protein</fullName>
    </submittedName>
</protein>
<comment type="caution">
    <text evidence="1">The sequence shown here is derived from an EMBL/GenBank/DDBJ whole genome shotgun (WGS) entry which is preliminary data.</text>
</comment>
<gene>
    <name evidence="1" type="ORF">CathTA2_0440</name>
</gene>
<dbReference type="EMBL" id="AFCE01000058">
    <property type="protein sequence ID" value="EGL84001.1"/>
    <property type="molecule type" value="Genomic_DNA"/>
</dbReference>
<evidence type="ECO:0000313" key="1">
    <source>
        <dbReference type="EMBL" id="EGL84001.1"/>
    </source>
</evidence>
<accession>F5L3S8</accession>
<evidence type="ECO:0000313" key="2">
    <source>
        <dbReference type="Proteomes" id="UP000010716"/>
    </source>
</evidence>
<sequence>MVQKAVEHTFPDNTMSKVYAKTKGVDEDARLSKLWRKMDLESNI</sequence>
<name>F5L3S8_CALTT</name>
<dbReference type="Proteomes" id="UP000010716">
    <property type="component" value="Unassembled WGS sequence"/>
</dbReference>
<reference evidence="1 2" key="1">
    <citation type="journal article" date="2011" name="J. Bacteriol.">
        <title>Draft genome sequence of the thermoalkaliphilic Caldalkalibacillus thermarum strain TA2.A1.</title>
        <authorList>
            <person name="Kalamorz F."/>
            <person name="Keis S."/>
            <person name="McMillan D.G."/>
            <person name="Olsson K."/>
            <person name="Stanton J.A."/>
            <person name="Stockwell P."/>
            <person name="Black M.A."/>
            <person name="Klingeman D.M."/>
            <person name="Land M.L."/>
            <person name="Han C.S."/>
            <person name="Martin S.L."/>
            <person name="Becher S.A."/>
            <person name="Peddie C.J."/>
            <person name="Morgan H.W."/>
            <person name="Matthies D."/>
            <person name="Preiss L."/>
            <person name="Meier T."/>
            <person name="Brown S.D."/>
            <person name="Cook G.M."/>
        </authorList>
    </citation>
    <scope>NUCLEOTIDE SEQUENCE [LARGE SCALE GENOMIC DNA]</scope>
    <source>
        <strain evidence="1 2">TA2.A1</strain>
    </source>
</reference>